<dbReference type="OrthoDB" id="733404at2"/>
<dbReference type="Gene3D" id="2.150.10.10">
    <property type="entry name" value="Serralysin-like metalloprotease, C-terminal"/>
    <property type="match status" value="1"/>
</dbReference>
<sequence>MKQDDIDNGVTITVPKDSVPTDGELKVVATVTDTAGNTGEEGSDTSTVDSTAPNATLVINPVTEDNRINLSEAGSDIPVTGKITGEFTAGDEVTLVVNGKSFTGAVNAAGEFSINVPGADLYKDPDVKIEGSAVVHDNAGNSNTVTAEREYAIVEPTLSPETVNVSEEGLVNGLKDSDGVDDTTDAANVTGTMTFDNFAAVDFSLSFDSANSGLTTNSGAAVTWVQVDAENVVGRAIENGQQVDVIKAGINDSGEYSVTLLQAVKHPDMTKEDVVSTALKVTATDTVGGVKLSENLSISIEDDTPNAENITQGLSYSGNGGAAQDTNVMFVVDVTTSMSNEQVAATKEAIVNLLNQYQTMGDVKVTLITFGRIAESHFSTWADADSVINLVQNSNVITNKNTSYGGSTFYHEALFGAQGAQAVWQYNGKLNTDITKNELFFISDGAPTGVPNWLRTSLEGTGRSDWKPFLTNNKINAEAYGVGVPTSQQAAAKTWLDRIAYDGATQTDTSGVFTEPTALGDAISIDMVGTAEGTLLIGETIGFGADGGYISKISYGDVDYLFNGTVSGSTSNGTWDVADHEWKITTDNGTFTIDMDDGVYSYTTEKSDVTEEFSYTLIDNDGDQAMAAFKLVSSNIISGDGGDNILISGAGNDTLTGGAGADRFVFQTDSKNGEDTITDFSASEDKLVFSDLVDANELKALDAKWDDATHTLSFTGKDDNAAYSITVNGLSSGETLDTVLTKYVEFIG</sequence>
<evidence type="ECO:0000256" key="1">
    <source>
        <dbReference type="ARBA" id="ARBA00022837"/>
    </source>
</evidence>
<protein>
    <recommendedName>
        <fullName evidence="2">VWFA domain-containing protein</fullName>
    </recommendedName>
</protein>
<dbReference type="Proteomes" id="UP000030380">
    <property type="component" value="Unassembled WGS sequence"/>
</dbReference>
<keyword evidence="1" id="KW-0106">Calcium</keyword>
<accession>A0A0A3B7E0</accession>
<dbReference type="InterPro" id="IPR011049">
    <property type="entry name" value="Serralysin-like_metalloprot_C"/>
</dbReference>
<dbReference type="InterPro" id="IPR036465">
    <property type="entry name" value="vWFA_dom_sf"/>
</dbReference>
<keyword evidence="4" id="KW-1185">Reference proteome</keyword>
<dbReference type="InterPro" id="IPR001343">
    <property type="entry name" value="Hemolysn_Ca-bd"/>
</dbReference>
<organism evidence="3 4">
    <name type="scientific">Chelonobacter oris</name>
    <dbReference type="NCBI Taxonomy" id="505317"/>
    <lineage>
        <taxon>Bacteria</taxon>
        <taxon>Pseudomonadati</taxon>
        <taxon>Pseudomonadota</taxon>
        <taxon>Gammaproteobacteria</taxon>
        <taxon>Pasteurellales</taxon>
        <taxon>Pasteurellaceae</taxon>
        <taxon>Chelonobacter</taxon>
    </lineage>
</organism>
<dbReference type="InterPro" id="IPR049826">
    <property type="entry name" value="Ig-like_ice"/>
</dbReference>
<dbReference type="NCBIfam" id="NF012196">
    <property type="entry name" value="Ig_like_ice"/>
    <property type="match status" value="1"/>
</dbReference>
<dbReference type="PROSITE" id="PS50234">
    <property type="entry name" value="VWFA"/>
    <property type="match status" value="1"/>
</dbReference>
<dbReference type="SUPFAM" id="SSF51120">
    <property type="entry name" value="beta-Roll"/>
    <property type="match status" value="1"/>
</dbReference>
<dbReference type="STRING" id="505317.OA57_11380"/>
<feature type="domain" description="VWFA" evidence="2">
    <location>
        <begin position="327"/>
        <end position="528"/>
    </location>
</feature>
<dbReference type="EMBL" id="JSUM01000019">
    <property type="protein sequence ID" value="KGQ69519.1"/>
    <property type="molecule type" value="Genomic_DNA"/>
</dbReference>
<reference evidence="3 4" key="1">
    <citation type="submission" date="2014-11" db="EMBL/GenBank/DDBJ databases">
        <title>Draft genome sequence of Chelonobacter oris 1662T, associated with respiratory disease in Hermann's Tortoises.</title>
        <authorList>
            <person name="Kudirkiene E."/>
            <person name="Hansen M.J."/>
            <person name="Bojesen A.M."/>
        </authorList>
    </citation>
    <scope>NUCLEOTIDE SEQUENCE [LARGE SCALE GENOMIC DNA]</scope>
    <source>
        <strain evidence="3 4">1662</strain>
    </source>
</reference>
<evidence type="ECO:0000259" key="2">
    <source>
        <dbReference type="PROSITE" id="PS50234"/>
    </source>
</evidence>
<dbReference type="InterPro" id="IPR002035">
    <property type="entry name" value="VWF_A"/>
</dbReference>
<name>A0A0A3B7E0_9PAST</name>
<dbReference type="AlphaFoldDB" id="A0A0A3B7E0"/>
<dbReference type="Gene3D" id="3.40.50.410">
    <property type="entry name" value="von Willebrand factor, type A domain"/>
    <property type="match status" value="1"/>
</dbReference>
<proteinExistence type="predicted"/>
<dbReference type="Pfam" id="PF00353">
    <property type="entry name" value="HemolysinCabind"/>
    <property type="match status" value="1"/>
</dbReference>
<gene>
    <name evidence="3" type="ORF">OA57_11380</name>
</gene>
<dbReference type="SUPFAM" id="SSF53300">
    <property type="entry name" value="vWA-like"/>
    <property type="match status" value="1"/>
</dbReference>
<evidence type="ECO:0000313" key="4">
    <source>
        <dbReference type="Proteomes" id="UP000030380"/>
    </source>
</evidence>
<evidence type="ECO:0000313" key="3">
    <source>
        <dbReference type="EMBL" id="KGQ69519.1"/>
    </source>
</evidence>
<dbReference type="InterPro" id="IPR013783">
    <property type="entry name" value="Ig-like_fold"/>
</dbReference>
<dbReference type="NCBIfam" id="NF033510">
    <property type="entry name" value="Ca_tandemer"/>
    <property type="match status" value="1"/>
</dbReference>
<dbReference type="GO" id="GO:0005509">
    <property type="term" value="F:calcium ion binding"/>
    <property type="evidence" value="ECO:0007669"/>
    <property type="project" value="InterPro"/>
</dbReference>
<dbReference type="Pfam" id="PF13519">
    <property type="entry name" value="VWA_2"/>
    <property type="match status" value="1"/>
</dbReference>
<dbReference type="CDD" id="cd00198">
    <property type="entry name" value="vWFA"/>
    <property type="match status" value="1"/>
</dbReference>
<dbReference type="Gene3D" id="2.60.40.10">
    <property type="entry name" value="Immunoglobulins"/>
    <property type="match status" value="1"/>
</dbReference>
<comment type="caution">
    <text evidence="3">The sequence shown here is derived from an EMBL/GenBank/DDBJ whole genome shotgun (WGS) entry which is preliminary data.</text>
</comment>